<dbReference type="InterPro" id="IPR054485">
    <property type="entry name" value="FlK-like_dom"/>
</dbReference>
<evidence type="ECO:0000313" key="2">
    <source>
        <dbReference type="EMBL" id="AHI00033.1"/>
    </source>
</evidence>
<dbReference type="KEGG" id="kal:KALB_6673"/>
<protein>
    <recommendedName>
        <fullName evidence="1">Fluoroacetyl-CoA-specific thioesterase-like domain-containing protein</fullName>
    </recommendedName>
</protein>
<keyword evidence="3" id="KW-1185">Reference proteome</keyword>
<accession>W5WGQ1</accession>
<dbReference type="CDD" id="cd03443">
    <property type="entry name" value="PaaI_thioesterase"/>
    <property type="match status" value="1"/>
</dbReference>
<dbReference type="InterPro" id="IPR029069">
    <property type="entry name" value="HotDog_dom_sf"/>
</dbReference>
<evidence type="ECO:0000313" key="3">
    <source>
        <dbReference type="Proteomes" id="UP000019225"/>
    </source>
</evidence>
<dbReference type="SUPFAM" id="SSF54637">
    <property type="entry name" value="Thioesterase/thiol ester dehydrase-isomerase"/>
    <property type="match status" value="1"/>
</dbReference>
<dbReference type="HOGENOM" id="CLU_089876_12_2_11"/>
<dbReference type="OrthoDB" id="6079372at2"/>
<organism evidence="2 3">
    <name type="scientific">Kutzneria albida DSM 43870</name>
    <dbReference type="NCBI Taxonomy" id="1449976"/>
    <lineage>
        <taxon>Bacteria</taxon>
        <taxon>Bacillati</taxon>
        <taxon>Actinomycetota</taxon>
        <taxon>Actinomycetes</taxon>
        <taxon>Pseudonocardiales</taxon>
        <taxon>Pseudonocardiaceae</taxon>
        <taxon>Kutzneria</taxon>
    </lineage>
</organism>
<name>W5WGQ1_9PSEU</name>
<evidence type="ECO:0000259" key="1">
    <source>
        <dbReference type="Pfam" id="PF22636"/>
    </source>
</evidence>
<dbReference type="Proteomes" id="UP000019225">
    <property type="component" value="Chromosome"/>
</dbReference>
<feature type="domain" description="Fluoroacetyl-CoA-specific thioesterase-like" evidence="1">
    <location>
        <begin position="58"/>
        <end position="139"/>
    </location>
</feature>
<dbReference type="AlphaFoldDB" id="W5WGQ1"/>
<reference evidence="2 3" key="1">
    <citation type="journal article" date="2014" name="BMC Genomics">
        <title>Complete genome sequence of producer of the glycopeptide antibiotic Aculeximycin Kutzneria albida DSM 43870T, a representative of minor genus of Pseudonocardiaceae.</title>
        <authorList>
            <person name="Rebets Y."/>
            <person name="Tokovenko B."/>
            <person name="Lushchyk I."/>
            <person name="Ruckert C."/>
            <person name="Zaburannyi N."/>
            <person name="Bechthold A."/>
            <person name="Kalinowski J."/>
            <person name="Luzhetskyy A."/>
        </authorList>
    </citation>
    <scope>NUCLEOTIDE SEQUENCE [LARGE SCALE GENOMIC DNA]</scope>
    <source>
        <strain evidence="2">DSM 43870</strain>
    </source>
</reference>
<sequence>MSTQLSGEELAARAETALAVPLQHALGARLLDPADPPAGVCFTVGELAANGVGGLHAAALQAVLELAGYLAVLPHLTVAEHAVTHAVSAQFVSAAAVGELVRAVGTVDRRTRRVAFLSVLATAGDQVIARAQLTKSVVAMR</sequence>
<dbReference type="STRING" id="1449976.KALB_6673"/>
<dbReference type="eggNOG" id="COG2050">
    <property type="taxonomic scope" value="Bacteria"/>
</dbReference>
<gene>
    <name evidence="2" type="ORF">KALB_6673</name>
</gene>
<proteinExistence type="predicted"/>
<dbReference type="Gene3D" id="3.10.129.10">
    <property type="entry name" value="Hotdog Thioesterase"/>
    <property type="match status" value="1"/>
</dbReference>
<dbReference type="EMBL" id="CP007155">
    <property type="protein sequence ID" value="AHI00033.1"/>
    <property type="molecule type" value="Genomic_DNA"/>
</dbReference>
<dbReference type="RefSeq" id="WP_025359908.1">
    <property type="nucleotide sequence ID" value="NZ_CP007155.1"/>
</dbReference>
<dbReference type="Pfam" id="PF22636">
    <property type="entry name" value="FlK"/>
    <property type="match status" value="1"/>
</dbReference>